<evidence type="ECO:0008006" key="3">
    <source>
        <dbReference type="Google" id="ProtNLM"/>
    </source>
</evidence>
<dbReference type="PANTHER" id="PTHR31973:SF187">
    <property type="entry name" value="MUTATOR TRANSPOSASE MUDRA PROTEIN"/>
    <property type="match status" value="1"/>
</dbReference>
<protein>
    <recommendedName>
        <fullName evidence="3">MULE transposase domain-containing protein</fullName>
    </recommendedName>
</protein>
<sequence>MEQQNKEQHRVKLVEKMTFMPLRQAKELVEDYALQNMKKVKQAQVTGGKNCRYLCTSVDCTFFVQFSRSSTHGPRYISSLNLVHLDCTSVAKPTKQQLVKFPSFHTAASNTKPASARALVRHVQQVYKVSAAFAMRTVYRARNDILDEIAGDIGVAYASIESYLTRLRDINPGTVTAFDRHPNGVFSRAMFVLGVIASASHHNQLICSVDGGPIKGSKYKGVQLLMVGRDGNFANVTIAVALVNSKTKASYVWFFRNCIEGGVKLDVPIMGDRAEALPTSVLELFLDLLHYGKHIERNCNKEHKAFMAALLSGSFKAVGLRSLK</sequence>
<evidence type="ECO:0000313" key="1">
    <source>
        <dbReference type="EMBL" id="OQR85824.1"/>
    </source>
</evidence>
<organism evidence="1 2">
    <name type="scientific">Achlya hypogyna</name>
    <name type="common">Oomycete</name>
    <name type="synonym">Protoachlya hypogyna</name>
    <dbReference type="NCBI Taxonomy" id="1202772"/>
    <lineage>
        <taxon>Eukaryota</taxon>
        <taxon>Sar</taxon>
        <taxon>Stramenopiles</taxon>
        <taxon>Oomycota</taxon>
        <taxon>Saprolegniomycetes</taxon>
        <taxon>Saprolegniales</taxon>
        <taxon>Achlyaceae</taxon>
        <taxon>Achlya</taxon>
    </lineage>
</organism>
<dbReference type="OrthoDB" id="165010at2759"/>
<keyword evidence="2" id="KW-1185">Reference proteome</keyword>
<gene>
    <name evidence="1" type="ORF">ACHHYP_11323</name>
</gene>
<dbReference type="AlphaFoldDB" id="A0A1V9YJB7"/>
<name>A0A1V9YJB7_ACHHY</name>
<dbReference type="PANTHER" id="PTHR31973">
    <property type="entry name" value="POLYPROTEIN, PUTATIVE-RELATED"/>
    <property type="match status" value="1"/>
</dbReference>
<dbReference type="Proteomes" id="UP000243579">
    <property type="component" value="Unassembled WGS sequence"/>
</dbReference>
<evidence type="ECO:0000313" key="2">
    <source>
        <dbReference type="Proteomes" id="UP000243579"/>
    </source>
</evidence>
<comment type="caution">
    <text evidence="1">The sequence shown here is derived from an EMBL/GenBank/DDBJ whole genome shotgun (WGS) entry which is preliminary data.</text>
</comment>
<proteinExistence type="predicted"/>
<accession>A0A1V9YJB7</accession>
<reference evidence="1 2" key="1">
    <citation type="journal article" date="2014" name="Genome Biol. Evol.">
        <title>The secreted proteins of Achlya hypogyna and Thraustotheca clavata identify the ancestral oomycete secretome and reveal gene acquisitions by horizontal gene transfer.</title>
        <authorList>
            <person name="Misner I."/>
            <person name="Blouin N."/>
            <person name="Leonard G."/>
            <person name="Richards T.A."/>
            <person name="Lane C.E."/>
        </authorList>
    </citation>
    <scope>NUCLEOTIDE SEQUENCE [LARGE SCALE GENOMIC DNA]</scope>
    <source>
        <strain evidence="1 2">ATCC 48635</strain>
    </source>
</reference>
<dbReference type="EMBL" id="JNBR01001582">
    <property type="protein sequence ID" value="OQR85824.1"/>
    <property type="molecule type" value="Genomic_DNA"/>
</dbReference>